<name>A0A0N4U7K7_DRAME</name>
<proteinExistence type="inferred from homology"/>
<dbReference type="Gene3D" id="3.30.70.100">
    <property type="match status" value="2"/>
</dbReference>
<reference evidence="3 5" key="2">
    <citation type="submission" date="2018-11" db="EMBL/GenBank/DDBJ databases">
        <authorList>
            <consortium name="Pathogen Informatics"/>
        </authorList>
    </citation>
    <scope>NUCLEOTIDE SEQUENCE [LARGE SCALE GENOMIC DNA]</scope>
</reference>
<dbReference type="Proteomes" id="UP000274756">
    <property type="component" value="Unassembled WGS sequence"/>
</dbReference>
<dbReference type="PANTHER" id="PTHR21017:SF17">
    <property type="entry name" value="PROTEIN NIPSNAP"/>
    <property type="match status" value="1"/>
</dbReference>
<dbReference type="GO" id="GO:0005739">
    <property type="term" value="C:mitochondrion"/>
    <property type="evidence" value="ECO:0007669"/>
    <property type="project" value="TreeGrafter"/>
</dbReference>
<dbReference type="Pfam" id="PF07978">
    <property type="entry name" value="NIPSNAP"/>
    <property type="match status" value="1"/>
</dbReference>
<dbReference type="WBParaSite" id="DME_0000297301-mRNA-1">
    <property type="protein sequence ID" value="DME_0000297301-mRNA-1"/>
    <property type="gene ID" value="DME_0000297301"/>
</dbReference>
<dbReference type="PANTHER" id="PTHR21017">
    <property type="entry name" value="NIPSNAP-RELATED"/>
    <property type="match status" value="1"/>
</dbReference>
<dbReference type="InterPro" id="IPR051557">
    <property type="entry name" value="NipSnap_domain"/>
</dbReference>
<evidence type="ECO:0000313" key="3">
    <source>
        <dbReference type="EMBL" id="VDN57159.1"/>
    </source>
</evidence>
<comment type="similarity">
    <text evidence="1">Belongs to the NipSnap family.</text>
</comment>
<gene>
    <name evidence="3" type="ORF">DME_LOCUS7132</name>
</gene>
<dbReference type="InterPro" id="IPR012577">
    <property type="entry name" value="NIPSNAP"/>
</dbReference>
<evidence type="ECO:0000313" key="5">
    <source>
        <dbReference type="Proteomes" id="UP000274756"/>
    </source>
</evidence>
<dbReference type="InterPro" id="IPR011008">
    <property type="entry name" value="Dimeric_a/b-barrel"/>
</dbReference>
<dbReference type="SUPFAM" id="SSF54909">
    <property type="entry name" value="Dimeric alpha+beta barrel"/>
    <property type="match status" value="2"/>
</dbReference>
<accession>A0A0N4U7K7</accession>
<sequence>MICLKNICKIIKNVVEKIINLAHDAKQGDFEIYLEIYGDYAKEMKKVVDGVELLGSWKVLYSKRNQAVHLWRYNNGYADVDRSIEVMNTASLKDLERRFSTLLIQQENVLTQPFGYWDEPKPRRSSHIYELRTYKLRPGTMIEWGNAWATGITYRREHNQDVGGFFTKVGFLYTVFHIWAYKNLVDRNDIRSRTWAKPGWDLTVAYTVMSP</sequence>
<dbReference type="AlphaFoldDB" id="A0A0N4U7K7"/>
<protein>
    <submittedName>
        <fullName evidence="6">NIPSNAP domain-containing protein</fullName>
    </submittedName>
</protein>
<dbReference type="OrthoDB" id="10262843at2759"/>
<feature type="domain" description="NIPSNAP" evidence="2">
    <location>
        <begin position="129"/>
        <end position="208"/>
    </location>
</feature>
<evidence type="ECO:0000313" key="6">
    <source>
        <dbReference type="WBParaSite" id="DME_0000297301-mRNA-1"/>
    </source>
</evidence>
<evidence type="ECO:0000313" key="4">
    <source>
        <dbReference type="Proteomes" id="UP000038040"/>
    </source>
</evidence>
<dbReference type="Proteomes" id="UP000038040">
    <property type="component" value="Unplaced"/>
</dbReference>
<dbReference type="STRING" id="318479.A0A0N4U7K7"/>
<dbReference type="GO" id="GO:0000423">
    <property type="term" value="P:mitophagy"/>
    <property type="evidence" value="ECO:0007669"/>
    <property type="project" value="UniProtKB-ARBA"/>
</dbReference>
<evidence type="ECO:0000259" key="2">
    <source>
        <dbReference type="Pfam" id="PF07978"/>
    </source>
</evidence>
<evidence type="ECO:0000256" key="1">
    <source>
        <dbReference type="ARBA" id="ARBA00005291"/>
    </source>
</evidence>
<organism evidence="4 6">
    <name type="scientific">Dracunculus medinensis</name>
    <name type="common">Guinea worm</name>
    <dbReference type="NCBI Taxonomy" id="318479"/>
    <lineage>
        <taxon>Eukaryota</taxon>
        <taxon>Metazoa</taxon>
        <taxon>Ecdysozoa</taxon>
        <taxon>Nematoda</taxon>
        <taxon>Chromadorea</taxon>
        <taxon>Rhabditida</taxon>
        <taxon>Spirurina</taxon>
        <taxon>Dracunculoidea</taxon>
        <taxon>Dracunculidae</taxon>
        <taxon>Dracunculus</taxon>
    </lineage>
</organism>
<reference evidence="6" key="1">
    <citation type="submission" date="2017-02" db="UniProtKB">
        <authorList>
            <consortium name="WormBaseParasite"/>
        </authorList>
    </citation>
    <scope>IDENTIFICATION</scope>
</reference>
<keyword evidence="5" id="KW-1185">Reference proteome</keyword>
<dbReference type="EMBL" id="UYYG01001159">
    <property type="protein sequence ID" value="VDN57159.1"/>
    <property type="molecule type" value="Genomic_DNA"/>
</dbReference>